<dbReference type="InterPro" id="IPR016032">
    <property type="entry name" value="Sig_transdc_resp-reg_C-effctor"/>
</dbReference>
<name>A0A110B2V1_9SPHI</name>
<reference evidence="3 4" key="1">
    <citation type="submission" date="2015-12" db="EMBL/GenBank/DDBJ databases">
        <title>Genome sequence of Mucilaginibacter gotjawali.</title>
        <authorList>
            <person name="Lee J.S."/>
            <person name="Lee K.C."/>
            <person name="Kim K.K."/>
            <person name="Lee B.W."/>
        </authorList>
    </citation>
    <scope>NUCLEOTIDE SEQUENCE [LARGE SCALE GENOMIC DNA]</scope>
    <source>
        <strain evidence="3 4">SA3-7</strain>
    </source>
</reference>
<dbReference type="EMBL" id="AP017313">
    <property type="protein sequence ID" value="BAU53858.1"/>
    <property type="molecule type" value="Genomic_DNA"/>
</dbReference>
<dbReference type="Pfam" id="PF00196">
    <property type="entry name" value="GerE"/>
    <property type="match status" value="1"/>
</dbReference>
<dbReference type="Proteomes" id="UP000218263">
    <property type="component" value="Chromosome"/>
</dbReference>
<dbReference type="GO" id="GO:0006355">
    <property type="term" value="P:regulation of DNA-templated transcription"/>
    <property type="evidence" value="ECO:0007669"/>
    <property type="project" value="InterPro"/>
</dbReference>
<dbReference type="InterPro" id="IPR011006">
    <property type="entry name" value="CheY-like_superfamily"/>
</dbReference>
<dbReference type="PROSITE" id="PS50110">
    <property type="entry name" value="RESPONSE_REGULATORY"/>
    <property type="match status" value="1"/>
</dbReference>
<dbReference type="InterPro" id="IPR058245">
    <property type="entry name" value="NreC/VraR/RcsB-like_REC"/>
</dbReference>
<dbReference type="AlphaFoldDB" id="A0A110B2V1"/>
<evidence type="ECO:0000256" key="2">
    <source>
        <dbReference type="ARBA" id="ARBA00023125"/>
    </source>
</evidence>
<protein>
    <submittedName>
        <fullName evidence="3">Oxygen regulatory protein NreC</fullName>
    </submittedName>
</protein>
<dbReference type="CDD" id="cd06170">
    <property type="entry name" value="LuxR_C_like"/>
    <property type="match status" value="1"/>
</dbReference>
<dbReference type="InterPro" id="IPR001789">
    <property type="entry name" value="Sig_transdc_resp-reg_receiver"/>
</dbReference>
<dbReference type="GO" id="GO:0000160">
    <property type="term" value="P:phosphorelay signal transduction system"/>
    <property type="evidence" value="ECO:0007669"/>
    <property type="project" value="InterPro"/>
</dbReference>
<evidence type="ECO:0000313" key="4">
    <source>
        <dbReference type="Proteomes" id="UP000218263"/>
    </source>
</evidence>
<keyword evidence="1" id="KW-0597">Phosphoprotein</keyword>
<dbReference type="PANTHER" id="PTHR43214">
    <property type="entry name" value="TWO-COMPONENT RESPONSE REGULATOR"/>
    <property type="match status" value="1"/>
</dbReference>
<dbReference type="SUPFAM" id="SSF52172">
    <property type="entry name" value="CheY-like"/>
    <property type="match status" value="1"/>
</dbReference>
<keyword evidence="2" id="KW-0238">DNA-binding</keyword>
<sequence>MISVFIVDDHPVVVEGIRSLLINEEGIFWAGHALNAASCISYLEKITVDVILMDINLPDKSGIELCAEIKKNKPDIQILALSTLNQPSYIRKMIENGAGGYILKNADKEELLVAIKDVAAGKTHLCLEALEVVKHMYNSETGKPILTRREKEILILIAEGLTNAEMAEKLFVSQWTIDSHRKSIMTKLNTKNTAMLIKYAIENGLV</sequence>
<dbReference type="Pfam" id="PF00072">
    <property type="entry name" value="Response_reg"/>
    <property type="match status" value="1"/>
</dbReference>
<dbReference type="PANTHER" id="PTHR43214:SF43">
    <property type="entry name" value="TWO-COMPONENT RESPONSE REGULATOR"/>
    <property type="match status" value="1"/>
</dbReference>
<dbReference type="KEGG" id="mgot:MgSA37_02029"/>
<dbReference type="RefSeq" id="WP_096351575.1">
    <property type="nucleotide sequence ID" value="NZ_AP017313.1"/>
</dbReference>
<dbReference type="InterPro" id="IPR039420">
    <property type="entry name" value="WalR-like"/>
</dbReference>
<evidence type="ECO:0000256" key="1">
    <source>
        <dbReference type="ARBA" id="ARBA00022553"/>
    </source>
</evidence>
<dbReference type="InterPro" id="IPR000792">
    <property type="entry name" value="Tscrpt_reg_LuxR_C"/>
</dbReference>
<keyword evidence="4" id="KW-1185">Reference proteome</keyword>
<gene>
    <name evidence="3" type="primary">nreC_1</name>
    <name evidence="3" type="ORF">MgSA37_02029</name>
</gene>
<proteinExistence type="predicted"/>
<evidence type="ECO:0000313" key="3">
    <source>
        <dbReference type="EMBL" id="BAU53858.1"/>
    </source>
</evidence>
<dbReference type="PROSITE" id="PS50043">
    <property type="entry name" value="HTH_LUXR_2"/>
    <property type="match status" value="1"/>
</dbReference>
<dbReference type="GO" id="GO:0003677">
    <property type="term" value="F:DNA binding"/>
    <property type="evidence" value="ECO:0007669"/>
    <property type="project" value="UniProtKB-KW"/>
</dbReference>
<dbReference type="CDD" id="cd17535">
    <property type="entry name" value="REC_NarL-like"/>
    <property type="match status" value="1"/>
</dbReference>
<organism evidence="3 4">
    <name type="scientific">Mucilaginibacter gotjawali</name>
    <dbReference type="NCBI Taxonomy" id="1550579"/>
    <lineage>
        <taxon>Bacteria</taxon>
        <taxon>Pseudomonadati</taxon>
        <taxon>Bacteroidota</taxon>
        <taxon>Sphingobacteriia</taxon>
        <taxon>Sphingobacteriales</taxon>
        <taxon>Sphingobacteriaceae</taxon>
        <taxon>Mucilaginibacter</taxon>
    </lineage>
</organism>
<dbReference type="SMART" id="SM00421">
    <property type="entry name" value="HTH_LUXR"/>
    <property type="match status" value="1"/>
</dbReference>
<dbReference type="Gene3D" id="3.40.50.2300">
    <property type="match status" value="1"/>
</dbReference>
<dbReference type="SMART" id="SM00448">
    <property type="entry name" value="REC"/>
    <property type="match status" value="1"/>
</dbReference>
<dbReference type="PRINTS" id="PR00038">
    <property type="entry name" value="HTHLUXR"/>
</dbReference>
<dbReference type="OrthoDB" id="9797341at2"/>
<accession>A0A110B2V1</accession>
<dbReference type="SUPFAM" id="SSF46894">
    <property type="entry name" value="C-terminal effector domain of the bipartite response regulators"/>
    <property type="match status" value="1"/>
</dbReference>